<evidence type="ECO:0000313" key="2">
    <source>
        <dbReference type="Proteomes" id="UP001595690"/>
    </source>
</evidence>
<reference evidence="2" key="1">
    <citation type="journal article" date="2019" name="Int. J. Syst. Evol. Microbiol.">
        <title>The Global Catalogue of Microorganisms (GCM) 10K type strain sequencing project: providing services to taxonomists for standard genome sequencing and annotation.</title>
        <authorList>
            <consortium name="The Broad Institute Genomics Platform"/>
            <consortium name="The Broad Institute Genome Sequencing Center for Infectious Disease"/>
            <person name="Wu L."/>
            <person name="Ma J."/>
        </authorList>
    </citation>
    <scope>NUCLEOTIDE SEQUENCE [LARGE SCALE GENOMIC DNA]</scope>
    <source>
        <strain evidence="2">CGMCC 4.7405</strain>
    </source>
</reference>
<protein>
    <recommendedName>
        <fullName evidence="3">FXSXX-COOH protein</fullName>
    </recommendedName>
</protein>
<dbReference type="RefSeq" id="WP_382371826.1">
    <property type="nucleotide sequence ID" value="NZ_JBHRZI010000011.1"/>
</dbReference>
<organism evidence="1 2">
    <name type="scientific">Lentzea rhizosphaerae</name>
    <dbReference type="NCBI Taxonomy" id="2041025"/>
    <lineage>
        <taxon>Bacteria</taxon>
        <taxon>Bacillati</taxon>
        <taxon>Actinomycetota</taxon>
        <taxon>Actinomycetes</taxon>
        <taxon>Pseudonocardiales</taxon>
        <taxon>Pseudonocardiaceae</taxon>
        <taxon>Lentzea</taxon>
    </lineage>
</organism>
<accession>A0ABV8BRY6</accession>
<keyword evidence="2" id="KW-1185">Reference proteome</keyword>
<gene>
    <name evidence="1" type="ORF">ACFOWZ_11505</name>
</gene>
<dbReference type="Proteomes" id="UP001595690">
    <property type="component" value="Unassembled WGS sequence"/>
</dbReference>
<evidence type="ECO:0008006" key="3">
    <source>
        <dbReference type="Google" id="ProtNLM"/>
    </source>
</evidence>
<sequence length="79" mass="8346">MEEIPFRFSPDGLDEGSIDALISEVADELAELPPATSALLDGTALKRRNRRVIERTLNGTVRALNVHGQASATTGTAAA</sequence>
<proteinExistence type="predicted"/>
<dbReference type="EMBL" id="JBHRZI010000011">
    <property type="protein sequence ID" value="MFC3892102.1"/>
    <property type="molecule type" value="Genomic_DNA"/>
</dbReference>
<comment type="caution">
    <text evidence="1">The sequence shown here is derived from an EMBL/GenBank/DDBJ whole genome shotgun (WGS) entry which is preliminary data.</text>
</comment>
<evidence type="ECO:0000313" key="1">
    <source>
        <dbReference type="EMBL" id="MFC3892102.1"/>
    </source>
</evidence>
<name>A0ABV8BRY6_9PSEU</name>